<proteinExistence type="predicted"/>
<dbReference type="AlphaFoldDB" id="A0A226X176"/>
<protein>
    <submittedName>
        <fullName evidence="1">Uncharacterized protein</fullName>
    </submittedName>
</protein>
<comment type="caution">
    <text evidence="1">The sequence shown here is derived from an EMBL/GenBank/DDBJ whole genome shotgun (WGS) entry which is preliminary data.</text>
</comment>
<reference evidence="2" key="1">
    <citation type="submission" date="2017-01" db="EMBL/GenBank/DDBJ databases">
        <title>Genome Analysis of Deinococcus marmoris KOPRI26562.</title>
        <authorList>
            <person name="Kim J.H."/>
            <person name="Oh H.-M."/>
        </authorList>
    </citation>
    <scope>NUCLEOTIDE SEQUENCE [LARGE SCALE GENOMIC DNA]</scope>
    <source>
        <strain evidence="2">PAMC 26633</strain>
    </source>
</reference>
<organism evidence="1 2">
    <name type="scientific">Caballeronia sordidicola</name>
    <name type="common">Burkholderia sordidicola</name>
    <dbReference type="NCBI Taxonomy" id="196367"/>
    <lineage>
        <taxon>Bacteria</taxon>
        <taxon>Pseudomonadati</taxon>
        <taxon>Pseudomonadota</taxon>
        <taxon>Betaproteobacteria</taxon>
        <taxon>Burkholderiales</taxon>
        <taxon>Burkholderiaceae</taxon>
        <taxon>Caballeronia</taxon>
    </lineage>
</organism>
<name>A0A226X176_CABSO</name>
<evidence type="ECO:0000313" key="1">
    <source>
        <dbReference type="EMBL" id="OXC77103.1"/>
    </source>
</evidence>
<dbReference type="Proteomes" id="UP000214720">
    <property type="component" value="Unassembled WGS sequence"/>
</dbReference>
<evidence type="ECO:0000313" key="2">
    <source>
        <dbReference type="Proteomes" id="UP000214720"/>
    </source>
</evidence>
<sequence>MFFIMESAINLHRTWLDAERHEAMASVKLLGSQVFRVHA</sequence>
<accession>A0A226X176</accession>
<gene>
    <name evidence="1" type="ORF">BSU04_19000</name>
</gene>
<dbReference type="EMBL" id="MTHB01000110">
    <property type="protein sequence ID" value="OXC77103.1"/>
    <property type="molecule type" value="Genomic_DNA"/>
</dbReference>